<accession>A0AAW8R176</accession>
<evidence type="ECO:0000256" key="6">
    <source>
        <dbReference type="SAM" id="Phobius"/>
    </source>
</evidence>
<dbReference type="Pfam" id="PF07690">
    <property type="entry name" value="MFS_1"/>
    <property type="match status" value="2"/>
</dbReference>
<sequence>MNTKQKPTLEFWQVWNMCFGFFGIQYGFGLQQANLSPIFSYHGAAEHELPILWLAGPVTGLLIQPLIGAISDRTWTSFGRRKPFFLWGALIGSVAVMFMPYVPELWMVVGLFWILDAAMNTAMEPYRAMVGDMVNREQRPFAFALQTFMISGGQILASLMPVVMIAFGVSAVTDGTQIPDIVKYSFVVGVIVIMTTAIWSFIKVKEYPPEDIVAFKAENKGKVLSNVLSDLWSAMRDMPKSLRTLWWVKLATWFGLPLMWQYLSLSIAHHVYNAPTPDAPGFAEGTAQGGTAFAVMHITTLVMSFFIAKTIHRLGDSKVYALCLLVGGIGFLSMQLTTDLYLTLACMALVGVGWAGVITVPFIMCANVAPMMRIGVYMGLLNAMICLPQILEMVSIGYIYESVLGGDPRNALALCGVLFIIGAGLALRINTVEDTKLSQSQDF</sequence>
<dbReference type="EMBL" id="JAVRIE010000004">
    <property type="protein sequence ID" value="MDT0583036.1"/>
    <property type="molecule type" value="Genomic_DNA"/>
</dbReference>
<feature type="transmembrane region" description="Helical" evidence="6">
    <location>
        <begin position="105"/>
        <end position="123"/>
    </location>
</feature>
<keyword evidence="2" id="KW-0813">Transport</keyword>
<dbReference type="PANTHER" id="PTHR19432">
    <property type="entry name" value="SUGAR TRANSPORTER"/>
    <property type="match status" value="1"/>
</dbReference>
<proteinExistence type="predicted"/>
<keyword evidence="4 6" id="KW-1133">Transmembrane helix</keyword>
<dbReference type="GO" id="GO:0022857">
    <property type="term" value="F:transmembrane transporter activity"/>
    <property type="evidence" value="ECO:0007669"/>
    <property type="project" value="InterPro"/>
</dbReference>
<feature type="transmembrane region" description="Helical" evidence="6">
    <location>
        <begin position="245"/>
        <end position="267"/>
    </location>
</feature>
<dbReference type="AlphaFoldDB" id="A0AAW8R176"/>
<protein>
    <submittedName>
        <fullName evidence="7">MFS transporter</fullName>
    </submittedName>
</protein>
<dbReference type="InterPro" id="IPR011701">
    <property type="entry name" value="MFS"/>
</dbReference>
<evidence type="ECO:0000256" key="1">
    <source>
        <dbReference type="ARBA" id="ARBA00004141"/>
    </source>
</evidence>
<feature type="transmembrane region" description="Helical" evidence="6">
    <location>
        <begin position="12"/>
        <end position="31"/>
    </location>
</feature>
<organism evidence="7 8">
    <name type="scientific">Brumicola blandensis</name>
    <dbReference type="NCBI Taxonomy" id="3075611"/>
    <lineage>
        <taxon>Bacteria</taxon>
        <taxon>Pseudomonadati</taxon>
        <taxon>Pseudomonadota</taxon>
        <taxon>Gammaproteobacteria</taxon>
        <taxon>Alteromonadales</taxon>
        <taxon>Alteromonadaceae</taxon>
        <taxon>Brumicola</taxon>
    </lineage>
</organism>
<evidence type="ECO:0000256" key="4">
    <source>
        <dbReference type="ARBA" id="ARBA00022989"/>
    </source>
</evidence>
<feature type="transmembrane region" description="Helical" evidence="6">
    <location>
        <begin position="319"/>
        <end position="336"/>
    </location>
</feature>
<dbReference type="Proteomes" id="UP001249020">
    <property type="component" value="Unassembled WGS sequence"/>
</dbReference>
<reference evidence="7 8" key="1">
    <citation type="submission" date="2023-09" db="EMBL/GenBank/DDBJ databases">
        <authorList>
            <person name="Rey-Velasco X."/>
        </authorList>
    </citation>
    <scope>NUCLEOTIDE SEQUENCE [LARGE SCALE GENOMIC DNA]</scope>
    <source>
        <strain evidence="7 8">W409</strain>
    </source>
</reference>
<evidence type="ECO:0000313" key="8">
    <source>
        <dbReference type="Proteomes" id="UP001249020"/>
    </source>
</evidence>
<keyword evidence="3 6" id="KW-0812">Transmembrane</keyword>
<feature type="transmembrane region" description="Helical" evidence="6">
    <location>
        <begin position="143"/>
        <end position="169"/>
    </location>
</feature>
<dbReference type="SUPFAM" id="SSF103473">
    <property type="entry name" value="MFS general substrate transporter"/>
    <property type="match status" value="1"/>
</dbReference>
<comment type="caution">
    <text evidence="7">The sequence shown here is derived from an EMBL/GenBank/DDBJ whole genome shotgun (WGS) entry which is preliminary data.</text>
</comment>
<feature type="transmembrane region" description="Helical" evidence="6">
    <location>
        <begin position="83"/>
        <end position="99"/>
    </location>
</feature>
<evidence type="ECO:0000313" key="7">
    <source>
        <dbReference type="EMBL" id="MDT0583036.1"/>
    </source>
</evidence>
<dbReference type="GO" id="GO:0016020">
    <property type="term" value="C:membrane"/>
    <property type="evidence" value="ECO:0007669"/>
    <property type="project" value="UniProtKB-SubCell"/>
</dbReference>
<comment type="subcellular location">
    <subcellularLocation>
        <location evidence="1">Membrane</location>
        <topology evidence="1">Multi-pass membrane protein</topology>
    </subcellularLocation>
</comment>
<evidence type="ECO:0000256" key="5">
    <source>
        <dbReference type="ARBA" id="ARBA00023136"/>
    </source>
</evidence>
<evidence type="ECO:0000256" key="2">
    <source>
        <dbReference type="ARBA" id="ARBA00022448"/>
    </source>
</evidence>
<feature type="transmembrane region" description="Helical" evidence="6">
    <location>
        <begin position="51"/>
        <end position="71"/>
    </location>
</feature>
<dbReference type="PANTHER" id="PTHR19432:SF35">
    <property type="entry name" value="SOLUTE CARRIER FAMILY 45 MEMBER 3 ISOFORM X1"/>
    <property type="match status" value="1"/>
</dbReference>
<feature type="transmembrane region" description="Helical" evidence="6">
    <location>
        <begin position="181"/>
        <end position="202"/>
    </location>
</feature>
<name>A0AAW8R176_9ALTE</name>
<feature type="transmembrane region" description="Helical" evidence="6">
    <location>
        <begin position="287"/>
        <end position="307"/>
    </location>
</feature>
<feature type="transmembrane region" description="Helical" evidence="6">
    <location>
        <begin position="376"/>
        <end position="399"/>
    </location>
</feature>
<evidence type="ECO:0000256" key="3">
    <source>
        <dbReference type="ARBA" id="ARBA00022692"/>
    </source>
</evidence>
<gene>
    <name evidence="7" type="ORF">RM544_10845</name>
</gene>
<keyword evidence="5 6" id="KW-0472">Membrane</keyword>
<dbReference type="RefSeq" id="WP_311361814.1">
    <property type="nucleotide sequence ID" value="NZ_JAVRIE010000004.1"/>
</dbReference>
<dbReference type="Gene3D" id="1.20.1250.20">
    <property type="entry name" value="MFS general substrate transporter like domains"/>
    <property type="match status" value="1"/>
</dbReference>
<keyword evidence="8" id="KW-1185">Reference proteome</keyword>
<dbReference type="InterPro" id="IPR036259">
    <property type="entry name" value="MFS_trans_sf"/>
</dbReference>
<feature type="transmembrane region" description="Helical" evidence="6">
    <location>
        <begin position="342"/>
        <end position="364"/>
    </location>
</feature>
<feature type="transmembrane region" description="Helical" evidence="6">
    <location>
        <begin position="411"/>
        <end position="429"/>
    </location>
</feature>